<dbReference type="EMBL" id="SKBQ01000099">
    <property type="protein sequence ID" value="TPX06940.1"/>
    <property type="molecule type" value="Genomic_DNA"/>
</dbReference>
<evidence type="ECO:0000256" key="1">
    <source>
        <dbReference type="ARBA" id="ARBA00004141"/>
    </source>
</evidence>
<name>A0A507ARX3_9PEZI</name>
<dbReference type="SUPFAM" id="SSF161111">
    <property type="entry name" value="Cation efflux protein transmembrane domain-like"/>
    <property type="match status" value="1"/>
</dbReference>
<accession>A0A507ARX3</accession>
<evidence type="ECO:0000313" key="10">
    <source>
        <dbReference type="Proteomes" id="UP000319257"/>
    </source>
</evidence>
<evidence type="ECO:0000256" key="7">
    <source>
        <dbReference type="SAM" id="MobiDB-lite"/>
    </source>
</evidence>
<feature type="compositionally biased region" description="Low complexity" evidence="7">
    <location>
        <begin position="73"/>
        <end position="90"/>
    </location>
</feature>
<dbReference type="PANTHER" id="PTHR45755:SF5">
    <property type="entry name" value="ZINC TRANSPORTER"/>
    <property type="match status" value="1"/>
</dbReference>
<dbReference type="GO" id="GO:1904257">
    <property type="term" value="P:zinc ion import into Golgi lumen"/>
    <property type="evidence" value="ECO:0007669"/>
    <property type="project" value="TreeGrafter"/>
</dbReference>
<dbReference type="Pfam" id="PF01545">
    <property type="entry name" value="Cation_efflux"/>
    <property type="match status" value="1"/>
</dbReference>
<dbReference type="InterPro" id="IPR027469">
    <property type="entry name" value="Cation_efflux_TMD_sf"/>
</dbReference>
<comment type="function">
    <text evidence="6">Functions as a zinc transporter.</text>
</comment>
<dbReference type="GO" id="GO:0006882">
    <property type="term" value="P:intracellular zinc ion homeostasis"/>
    <property type="evidence" value="ECO:0007669"/>
    <property type="project" value="InterPro"/>
</dbReference>
<keyword evidence="5 6" id="KW-0472">Membrane</keyword>
<dbReference type="PANTHER" id="PTHR45755">
    <property type="match status" value="1"/>
</dbReference>
<comment type="caution">
    <text evidence="9">The sequence shown here is derived from an EMBL/GenBank/DDBJ whole genome shotgun (WGS) entry which is preliminary data.</text>
</comment>
<dbReference type="InParanoid" id="A0A507ARX3"/>
<dbReference type="InterPro" id="IPR058533">
    <property type="entry name" value="Cation_efflux_TM"/>
</dbReference>
<proteinExistence type="inferred from homology"/>
<dbReference type="Proteomes" id="UP000319257">
    <property type="component" value="Unassembled WGS sequence"/>
</dbReference>
<keyword evidence="6" id="KW-0256">Endoplasmic reticulum</keyword>
<evidence type="ECO:0000256" key="6">
    <source>
        <dbReference type="RuleBase" id="RU369017"/>
    </source>
</evidence>
<dbReference type="GO" id="GO:0005794">
    <property type="term" value="C:Golgi apparatus"/>
    <property type="evidence" value="ECO:0007669"/>
    <property type="project" value="TreeGrafter"/>
</dbReference>
<protein>
    <recommendedName>
        <fullName evidence="6">Zinc transporter</fullName>
    </recommendedName>
</protein>
<dbReference type="AlphaFoldDB" id="A0A507ARX3"/>
<feature type="transmembrane region" description="Helical" evidence="6">
    <location>
        <begin position="233"/>
        <end position="251"/>
    </location>
</feature>
<evidence type="ECO:0000256" key="4">
    <source>
        <dbReference type="ARBA" id="ARBA00022989"/>
    </source>
</evidence>
<evidence type="ECO:0000256" key="5">
    <source>
        <dbReference type="ARBA" id="ARBA00023136"/>
    </source>
</evidence>
<dbReference type="GO" id="GO:0005385">
    <property type="term" value="F:zinc ion transmembrane transporter activity"/>
    <property type="evidence" value="ECO:0007669"/>
    <property type="project" value="UniProtKB-UniRule"/>
</dbReference>
<feature type="transmembrane region" description="Helical" evidence="6">
    <location>
        <begin position="194"/>
        <end position="212"/>
    </location>
</feature>
<organism evidence="9 10">
    <name type="scientific">Thyridium curvatum</name>
    <dbReference type="NCBI Taxonomy" id="1093900"/>
    <lineage>
        <taxon>Eukaryota</taxon>
        <taxon>Fungi</taxon>
        <taxon>Dikarya</taxon>
        <taxon>Ascomycota</taxon>
        <taxon>Pezizomycotina</taxon>
        <taxon>Sordariomycetes</taxon>
        <taxon>Sordariomycetidae</taxon>
        <taxon>Thyridiales</taxon>
        <taxon>Thyridiaceae</taxon>
        <taxon>Thyridium</taxon>
    </lineage>
</organism>
<sequence>MASGLPVIQPPETPSPPAIVETTAWDDSLDLDDGGFLSPNSATFRRGPPSPVATTSFLSPADGRGLLRPPSPSMASDDTSTDSSGAAAPAQNPFNFKTQIISTSPVKSNIGQRRGHRYKHSSISAQHQIFQEPPPRAPPVLPASLPVPTVKEAWASMQRDQRARMYWCLCHAAVAVYVFFSASGSLAMTALSHLVFFDVGSAAVCVAVDVLGNFEVWRRSSVRHPFGLQRAEVLAGFATSIFLVFGGFDLISHNLKHLLESVGHHEPHSSHSHGGAGGRNVSPGQVDLASLAAVVSTLISAYGLKNHARIRRAMRVRYPSYLSSLLPGVLNNPFHFLTLFFSFLMLLLPLLSIAVFVWLDTLICAAIAVSMFVLGLRLAVAQGLMLLMSFSGRGGGGDTGDMDKDGSVSAVVREIEAEPNVARVDEAQFWQVHYGLCMANLKVCVVRGCDDSALSQLRSRIARMIQNRLGEGYGRGSSLRWEVTTQMSTDGS</sequence>
<keyword evidence="4 6" id="KW-1133">Transmembrane helix</keyword>
<comment type="similarity">
    <text evidence="6">Belongs to the cation diffusion facilitator (CDF) transporter (TC 2.A.4) family. SLC30A subfamily.</text>
</comment>
<keyword evidence="3 6" id="KW-0812">Transmembrane</keyword>
<evidence type="ECO:0000256" key="3">
    <source>
        <dbReference type="ARBA" id="ARBA00022692"/>
    </source>
</evidence>
<dbReference type="RefSeq" id="XP_030988651.1">
    <property type="nucleotide sequence ID" value="XM_031133863.1"/>
</dbReference>
<keyword evidence="2 6" id="KW-0813">Transport</keyword>
<dbReference type="GeneID" id="41978611"/>
<dbReference type="Gene3D" id="1.20.1510.10">
    <property type="entry name" value="Cation efflux protein transmembrane domain"/>
    <property type="match status" value="1"/>
</dbReference>
<feature type="domain" description="Cation efflux protein transmembrane" evidence="8">
    <location>
        <begin position="175"/>
        <end position="387"/>
    </location>
</feature>
<feature type="region of interest" description="Disordered" evidence="7">
    <location>
        <begin position="1"/>
        <end position="92"/>
    </location>
</feature>
<evidence type="ECO:0000313" key="9">
    <source>
        <dbReference type="EMBL" id="TPX06940.1"/>
    </source>
</evidence>
<comment type="caution">
    <text evidence="6">Lacks conserved residue(s) required for the propagation of feature annotation.</text>
</comment>
<dbReference type="GO" id="GO:0031410">
    <property type="term" value="C:cytoplasmic vesicle"/>
    <property type="evidence" value="ECO:0007669"/>
    <property type="project" value="TreeGrafter"/>
</dbReference>
<dbReference type="InterPro" id="IPR045316">
    <property type="entry name" value="Msc2-like"/>
</dbReference>
<reference evidence="9 10" key="1">
    <citation type="submission" date="2019-06" db="EMBL/GenBank/DDBJ databases">
        <title>Draft genome sequence of the filamentous fungus Phialemoniopsis curvata isolated from diesel fuel.</title>
        <authorList>
            <person name="Varaljay V.A."/>
            <person name="Lyon W.J."/>
            <person name="Crouch A.L."/>
            <person name="Drake C.E."/>
            <person name="Hollomon J.M."/>
            <person name="Nadeau L.J."/>
            <person name="Nunn H.S."/>
            <person name="Stevenson B.S."/>
            <person name="Bojanowski C.L."/>
            <person name="Crookes-Goodson W.J."/>
        </authorList>
    </citation>
    <scope>NUCLEOTIDE SEQUENCE [LARGE SCALE GENOMIC DNA]</scope>
    <source>
        <strain evidence="9 10">D216</strain>
    </source>
</reference>
<feature type="transmembrane region" description="Helical" evidence="6">
    <location>
        <begin position="353"/>
        <end position="380"/>
    </location>
</feature>
<dbReference type="STRING" id="1093900.A0A507ARX3"/>
<dbReference type="GO" id="GO:0005789">
    <property type="term" value="C:endoplasmic reticulum membrane"/>
    <property type="evidence" value="ECO:0007669"/>
    <property type="project" value="UniProtKB-SubCell"/>
</dbReference>
<keyword evidence="6" id="KW-0406">Ion transport</keyword>
<feature type="transmembrane region" description="Helical" evidence="6">
    <location>
        <begin position="166"/>
        <end position="188"/>
    </location>
</feature>
<comment type="subcellular location">
    <subcellularLocation>
        <location evidence="6">Endoplasmic reticulum membrane</location>
        <topology evidence="6">Multi-pass membrane protein</topology>
    </subcellularLocation>
    <subcellularLocation>
        <location evidence="1">Membrane</location>
        <topology evidence="1">Multi-pass membrane protein</topology>
    </subcellularLocation>
</comment>
<evidence type="ECO:0000256" key="2">
    <source>
        <dbReference type="ARBA" id="ARBA00022448"/>
    </source>
</evidence>
<feature type="compositionally biased region" description="Pro residues" evidence="7">
    <location>
        <begin position="8"/>
        <end position="17"/>
    </location>
</feature>
<evidence type="ECO:0000259" key="8">
    <source>
        <dbReference type="Pfam" id="PF01545"/>
    </source>
</evidence>
<keyword evidence="10" id="KW-1185">Reference proteome</keyword>
<gene>
    <name evidence="9" type="ORF">E0L32_011164</name>
</gene>
<dbReference type="OrthoDB" id="5382797at2759"/>